<dbReference type="AlphaFoldDB" id="A0A371FDB2"/>
<evidence type="ECO:0000313" key="1">
    <source>
        <dbReference type="EMBL" id="RDX76292.1"/>
    </source>
</evidence>
<comment type="caution">
    <text evidence="1">The sequence shown here is derived from an EMBL/GenBank/DDBJ whole genome shotgun (WGS) entry which is preliminary data.</text>
</comment>
<organism evidence="1 2">
    <name type="scientific">Mucuna pruriens</name>
    <name type="common">Velvet bean</name>
    <name type="synonym">Dolichos pruriens</name>
    <dbReference type="NCBI Taxonomy" id="157652"/>
    <lineage>
        <taxon>Eukaryota</taxon>
        <taxon>Viridiplantae</taxon>
        <taxon>Streptophyta</taxon>
        <taxon>Embryophyta</taxon>
        <taxon>Tracheophyta</taxon>
        <taxon>Spermatophyta</taxon>
        <taxon>Magnoliopsida</taxon>
        <taxon>eudicotyledons</taxon>
        <taxon>Gunneridae</taxon>
        <taxon>Pentapetalae</taxon>
        <taxon>rosids</taxon>
        <taxon>fabids</taxon>
        <taxon>Fabales</taxon>
        <taxon>Fabaceae</taxon>
        <taxon>Papilionoideae</taxon>
        <taxon>50 kb inversion clade</taxon>
        <taxon>NPAAA clade</taxon>
        <taxon>indigoferoid/millettioid clade</taxon>
        <taxon>Phaseoleae</taxon>
        <taxon>Mucuna</taxon>
    </lineage>
</organism>
<protein>
    <submittedName>
        <fullName evidence="1">Uncharacterized protein</fullName>
    </submittedName>
</protein>
<proteinExistence type="predicted"/>
<dbReference type="Proteomes" id="UP000257109">
    <property type="component" value="Unassembled WGS sequence"/>
</dbReference>
<reference evidence="1" key="1">
    <citation type="submission" date="2018-05" db="EMBL/GenBank/DDBJ databases">
        <title>Draft genome of Mucuna pruriens seed.</title>
        <authorList>
            <person name="Nnadi N.E."/>
            <person name="Vos R."/>
            <person name="Hasami M.H."/>
            <person name="Devisetty U.K."/>
            <person name="Aguiy J.C."/>
        </authorList>
    </citation>
    <scope>NUCLEOTIDE SEQUENCE [LARGE SCALE GENOMIC DNA]</scope>
    <source>
        <strain evidence="1">JCA_2017</strain>
    </source>
</reference>
<sequence length="85" mass="9738">MAANKHNYAIVDALHALAYTSTMFAKDVRNFKATKFLDLKQGNKIVIQQVISYQEICQCPSLVNRCKILDKDNKARVVHCKVWIL</sequence>
<evidence type="ECO:0000313" key="2">
    <source>
        <dbReference type="Proteomes" id="UP000257109"/>
    </source>
</evidence>
<name>A0A371FDB2_MUCPR</name>
<gene>
    <name evidence="1" type="ORF">CR513_43736</name>
</gene>
<feature type="non-terminal residue" evidence="1">
    <location>
        <position position="1"/>
    </location>
</feature>
<dbReference type="EMBL" id="QJKJ01009555">
    <property type="protein sequence ID" value="RDX76292.1"/>
    <property type="molecule type" value="Genomic_DNA"/>
</dbReference>
<accession>A0A371FDB2</accession>
<keyword evidence="2" id="KW-1185">Reference proteome</keyword>